<gene>
    <name evidence="2" type="primary">Contig14539.g15498</name>
    <name evidence="2" type="ORF">STYLEM_4298</name>
</gene>
<evidence type="ECO:0000313" key="2">
    <source>
        <dbReference type="EMBL" id="CDW75311.1"/>
    </source>
</evidence>
<accession>A0A077ZZD6</accession>
<sequence length="387" mass="45527">MYGKEFSSPQQTISSKLDQGSATKNMKVSGSQKNIKNQQPTNLPSKYTNQRINHSYGSFKSPEQPKNYQKQLPQNGNTQSRFLQNERDQHIHKNENNYYKKQLDTQSHYNHNHDEVQSRASITNDTRKSQANIHMLNTQKFLKSDINEYLKQEEGRCISCSECMKTQDKNLFYKYPQHLKSNYIDEYSKFDPNAKSKEFNLDKEKLRLKVPYKVARDFTSTHQAEFKPFQVMPKENKKDEDDMFELNHPCFIGSTTYNKTFQNWGAGPRMKPTQQSAHIIDMKIQDKTTYKETFSGDKDQMPQFMKEHEKLMKKQCVQKMQQGSLNRLVDAPFMGQSVSHETFKKPKEINKKELCKPMDEVTILFILKFDLVIHSKSSNEDWHNKLN</sequence>
<feature type="compositionally biased region" description="Polar residues" evidence="1">
    <location>
        <begin position="7"/>
        <end position="58"/>
    </location>
</feature>
<proteinExistence type="predicted"/>
<reference evidence="2 3" key="1">
    <citation type="submission" date="2014-06" db="EMBL/GenBank/DDBJ databases">
        <authorList>
            <person name="Swart Estienne"/>
        </authorList>
    </citation>
    <scope>NUCLEOTIDE SEQUENCE [LARGE SCALE GENOMIC DNA]</scope>
    <source>
        <strain evidence="2 3">130c</strain>
    </source>
</reference>
<feature type="region of interest" description="Disordered" evidence="1">
    <location>
        <begin position="1"/>
        <end position="75"/>
    </location>
</feature>
<evidence type="ECO:0000256" key="1">
    <source>
        <dbReference type="SAM" id="MobiDB-lite"/>
    </source>
</evidence>
<feature type="compositionally biased region" description="Polar residues" evidence="1">
    <location>
        <begin position="64"/>
        <end position="75"/>
    </location>
</feature>
<organism evidence="2 3">
    <name type="scientific">Stylonychia lemnae</name>
    <name type="common">Ciliate</name>
    <dbReference type="NCBI Taxonomy" id="5949"/>
    <lineage>
        <taxon>Eukaryota</taxon>
        <taxon>Sar</taxon>
        <taxon>Alveolata</taxon>
        <taxon>Ciliophora</taxon>
        <taxon>Intramacronucleata</taxon>
        <taxon>Spirotrichea</taxon>
        <taxon>Stichotrichia</taxon>
        <taxon>Sporadotrichida</taxon>
        <taxon>Oxytrichidae</taxon>
        <taxon>Stylonychinae</taxon>
        <taxon>Stylonychia</taxon>
    </lineage>
</organism>
<dbReference type="EMBL" id="CCKQ01004164">
    <property type="protein sequence ID" value="CDW75311.1"/>
    <property type="molecule type" value="Genomic_DNA"/>
</dbReference>
<dbReference type="InParanoid" id="A0A077ZZD6"/>
<keyword evidence="3" id="KW-1185">Reference proteome</keyword>
<evidence type="ECO:0008006" key="4">
    <source>
        <dbReference type="Google" id="ProtNLM"/>
    </source>
</evidence>
<protein>
    <recommendedName>
        <fullName evidence="4">STOP protein</fullName>
    </recommendedName>
</protein>
<evidence type="ECO:0000313" key="3">
    <source>
        <dbReference type="Proteomes" id="UP000039865"/>
    </source>
</evidence>
<name>A0A077ZZD6_STYLE</name>
<dbReference type="Proteomes" id="UP000039865">
    <property type="component" value="Unassembled WGS sequence"/>
</dbReference>
<dbReference type="AlphaFoldDB" id="A0A077ZZD6"/>